<dbReference type="PANTHER" id="PTHR14614">
    <property type="entry name" value="HEPATOCELLULAR CARCINOMA-ASSOCIATED ANTIGEN"/>
    <property type="match status" value="1"/>
</dbReference>
<dbReference type="PANTHER" id="PTHR14614:SF130">
    <property type="entry name" value="PROTEIN-LYSINE N-METHYLTRANSFERASE EEF2KMT"/>
    <property type="match status" value="1"/>
</dbReference>
<sequence length="329" mass="37630">MSETELNVSLLRKLILHFYKGNLNFFLMPKDIETMDWSWQQAFLDATVNSKLIQEFPISSKFASLFLKKIIQTLEPNQEVHDDFYTQLCKSMKDLNKDGFSYRHYVIGNDINNIITIKETRNLVVNGTTGLKTWEAALMLSDWALCNQDKFENKTVLELGSGVGFTGITIGKLCNLKSLILTDCHDEVLKTISENISINFPHCKQETNKDITFFKAEDKSLGVMQLDWNAIKDLPNSIVPDILIGADIVYDPSILKPLSNVIQTFCARNKDLEVYIASVIRNEETFNGFLKTLDELNLDHENVELSKSVYIEWDESINKCLLKIKAKLK</sequence>
<proteinExistence type="predicted"/>
<dbReference type="Proteomes" id="UP001231518">
    <property type="component" value="Chromosome 15"/>
</dbReference>
<dbReference type="AlphaFoldDB" id="A0AAD8DTK7"/>
<reference evidence="1" key="1">
    <citation type="submission" date="2023-03" db="EMBL/GenBank/DDBJ databases">
        <title>Chromosome-level genomes of two armyworms, Mythimna separata and Mythimna loreyi, provide insights into the biosynthesis and reception of sex pheromones.</title>
        <authorList>
            <person name="Zhao H."/>
        </authorList>
    </citation>
    <scope>NUCLEOTIDE SEQUENCE</scope>
    <source>
        <strain evidence="1">BeijingLab</strain>
        <tissue evidence="1">Pupa</tissue>
    </source>
</reference>
<accession>A0AAD8DTK7</accession>
<dbReference type="InterPro" id="IPR029063">
    <property type="entry name" value="SAM-dependent_MTases_sf"/>
</dbReference>
<dbReference type="InterPro" id="IPR019410">
    <property type="entry name" value="Methyltransf_16"/>
</dbReference>
<name>A0AAD8DTK7_MYTSE</name>
<organism evidence="1 2">
    <name type="scientific">Mythimna separata</name>
    <name type="common">Oriental armyworm</name>
    <name type="synonym">Pseudaletia separata</name>
    <dbReference type="NCBI Taxonomy" id="271217"/>
    <lineage>
        <taxon>Eukaryota</taxon>
        <taxon>Metazoa</taxon>
        <taxon>Ecdysozoa</taxon>
        <taxon>Arthropoda</taxon>
        <taxon>Hexapoda</taxon>
        <taxon>Insecta</taxon>
        <taxon>Pterygota</taxon>
        <taxon>Neoptera</taxon>
        <taxon>Endopterygota</taxon>
        <taxon>Lepidoptera</taxon>
        <taxon>Glossata</taxon>
        <taxon>Ditrysia</taxon>
        <taxon>Noctuoidea</taxon>
        <taxon>Noctuidae</taxon>
        <taxon>Noctuinae</taxon>
        <taxon>Hadenini</taxon>
        <taxon>Mythimna</taxon>
    </lineage>
</organism>
<protein>
    <submittedName>
        <fullName evidence="1">Uncharacterized protein</fullName>
    </submittedName>
</protein>
<dbReference type="Gene3D" id="3.40.50.150">
    <property type="entry name" value="Vaccinia Virus protein VP39"/>
    <property type="match status" value="1"/>
</dbReference>
<evidence type="ECO:0000313" key="2">
    <source>
        <dbReference type="Proteomes" id="UP001231518"/>
    </source>
</evidence>
<dbReference type="Pfam" id="PF10294">
    <property type="entry name" value="Methyltransf_16"/>
    <property type="match status" value="1"/>
</dbReference>
<gene>
    <name evidence="1" type="ORF">PYW07_003758</name>
</gene>
<comment type="caution">
    <text evidence="1">The sequence shown here is derived from an EMBL/GenBank/DDBJ whole genome shotgun (WGS) entry which is preliminary data.</text>
</comment>
<dbReference type="EMBL" id="JARGEI010000012">
    <property type="protein sequence ID" value="KAJ8722578.1"/>
    <property type="molecule type" value="Genomic_DNA"/>
</dbReference>
<dbReference type="SUPFAM" id="SSF53335">
    <property type="entry name" value="S-adenosyl-L-methionine-dependent methyltransferases"/>
    <property type="match status" value="1"/>
</dbReference>
<keyword evidence="2" id="KW-1185">Reference proteome</keyword>
<dbReference type="GO" id="GO:0032991">
    <property type="term" value="C:protein-containing complex"/>
    <property type="evidence" value="ECO:0007669"/>
    <property type="project" value="TreeGrafter"/>
</dbReference>
<evidence type="ECO:0000313" key="1">
    <source>
        <dbReference type="EMBL" id="KAJ8722578.1"/>
    </source>
</evidence>